<dbReference type="InterPro" id="IPR023997">
    <property type="entry name" value="TonB-dep_OMP_SusC/RagA_CS"/>
</dbReference>
<dbReference type="NCBIfam" id="TIGR04057">
    <property type="entry name" value="SusC_RagA_signa"/>
    <property type="match status" value="1"/>
</dbReference>
<keyword evidence="1" id="KW-0998">Cell outer membrane</keyword>
<evidence type="ECO:0000256" key="2">
    <source>
        <dbReference type="SAM" id="Phobius"/>
    </source>
</evidence>
<keyword evidence="1 2" id="KW-0472">Membrane</keyword>
<dbReference type="NCBIfam" id="TIGR04056">
    <property type="entry name" value="OMP_RagA_SusC"/>
    <property type="match status" value="1"/>
</dbReference>
<dbReference type="InterPro" id="IPR023996">
    <property type="entry name" value="TonB-dep_OMP_SusC/RagA"/>
</dbReference>
<feature type="domain" description="TonB-dependent receptor plug" evidence="3">
    <location>
        <begin position="229"/>
        <end position="337"/>
    </location>
</feature>
<protein>
    <submittedName>
        <fullName evidence="4">SusC/RagA family TonB-linked outer membrane protein</fullName>
    </submittedName>
</protein>
<keyword evidence="2" id="KW-1133">Transmembrane helix</keyword>
<dbReference type="PROSITE" id="PS52016">
    <property type="entry name" value="TONB_DEPENDENT_REC_3"/>
    <property type="match status" value="1"/>
</dbReference>
<dbReference type="SUPFAM" id="SSF49464">
    <property type="entry name" value="Carboxypeptidase regulatory domain-like"/>
    <property type="match status" value="1"/>
</dbReference>
<evidence type="ECO:0000256" key="1">
    <source>
        <dbReference type="PROSITE-ProRule" id="PRU01360"/>
    </source>
</evidence>
<dbReference type="Proteomes" id="UP000647339">
    <property type="component" value="Unassembled WGS sequence"/>
</dbReference>
<dbReference type="RefSeq" id="WP_229683321.1">
    <property type="nucleotide sequence ID" value="NZ_BMIU01000004.1"/>
</dbReference>
<dbReference type="Pfam" id="PF13715">
    <property type="entry name" value="CarbopepD_reg_2"/>
    <property type="match status" value="1"/>
</dbReference>
<reference evidence="5" key="1">
    <citation type="journal article" date="2019" name="Int. J. Syst. Evol. Microbiol.">
        <title>The Global Catalogue of Microorganisms (GCM) 10K type strain sequencing project: providing services to taxonomists for standard genome sequencing and annotation.</title>
        <authorList>
            <consortium name="The Broad Institute Genomics Platform"/>
            <consortium name="The Broad Institute Genome Sequencing Center for Infectious Disease"/>
            <person name="Wu L."/>
            <person name="Ma J."/>
        </authorList>
    </citation>
    <scope>NUCLEOTIDE SEQUENCE [LARGE SCALE GENOMIC DNA]</scope>
    <source>
        <strain evidence="5">CGMCC 1.15407</strain>
    </source>
</reference>
<comment type="similarity">
    <text evidence="1">Belongs to the TonB-dependent receptor family.</text>
</comment>
<dbReference type="Pfam" id="PF07715">
    <property type="entry name" value="Plug"/>
    <property type="match status" value="1"/>
</dbReference>
<comment type="subcellular location">
    <subcellularLocation>
        <location evidence="1">Cell outer membrane</location>
        <topology evidence="1">Multi-pass membrane protein</topology>
    </subcellularLocation>
</comment>
<dbReference type="EMBL" id="BMIU01000004">
    <property type="protein sequence ID" value="GGF25144.1"/>
    <property type="molecule type" value="Genomic_DNA"/>
</dbReference>
<dbReference type="Gene3D" id="2.60.40.1120">
    <property type="entry name" value="Carboxypeptidase-like, regulatory domain"/>
    <property type="match status" value="1"/>
</dbReference>
<comment type="caution">
    <text evidence="4">The sequence shown here is derived from an EMBL/GenBank/DDBJ whole genome shotgun (WGS) entry which is preliminary data.</text>
</comment>
<gene>
    <name evidence="4" type="ORF">GCM10011339_11570</name>
</gene>
<feature type="transmembrane region" description="Helical" evidence="2">
    <location>
        <begin position="12"/>
        <end position="32"/>
    </location>
</feature>
<evidence type="ECO:0000313" key="5">
    <source>
        <dbReference type="Proteomes" id="UP000647339"/>
    </source>
</evidence>
<dbReference type="InterPro" id="IPR037066">
    <property type="entry name" value="Plug_dom_sf"/>
</dbReference>
<dbReference type="InterPro" id="IPR039426">
    <property type="entry name" value="TonB-dep_rcpt-like"/>
</dbReference>
<proteinExistence type="inferred from homology"/>
<keyword evidence="5" id="KW-1185">Reference proteome</keyword>
<keyword evidence="1" id="KW-0813">Transport</keyword>
<dbReference type="InterPro" id="IPR012910">
    <property type="entry name" value="Plug_dom"/>
</dbReference>
<accession>A0ABQ1USJ5</accession>
<evidence type="ECO:0000313" key="4">
    <source>
        <dbReference type="EMBL" id="GGF25144.1"/>
    </source>
</evidence>
<keyword evidence="1 2" id="KW-0812">Transmembrane</keyword>
<dbReference type="Gene3D" id="2.170.130.10">
    <property type="entry name" value="TonB-dependent receptor, plug domain"/>
    <property type="match status" value="1"/>
</dbReference>
<name>A0ABQ1USJ5_9BACT</name>
<organism evidence="4 5">
    <name type="scientific">Echinicola rosea</name>
    <dbReference type="NCBI Taxonomy" id="1807691"/>
    <lineage>
        <taxon>Bacteria</taxon>
        <taxon>Pseudomonadati</taxon>
        <taxon>Bacteroidota</taxon>
        <taxon>Cytophagia</taxon>
        <taxon>Cytophagales</taxon>
        <taxon>Cyclobacteriaceae</taxon>
        <taxon>Echinicola</taxon>
    </lineage>
</organism>
<keyword evidence="1" id="KW-1134">Transmembrane beta strand</keyword>
<evidence type="ECO:0000259" key="3">
    <source>
        <dbReference type="Pfam" id="PF07715"/>
    </source>
</evidence>
<dbReference type="InterPro" id="IPR008969">
    <property type="entry name" value="CarboxyPept-like_regulatory"/>
</dbReference>
<sequence length="1148" mass="128289">MEKTILRQIIMLSRYFVGAFIFQLFFTAVLMANTGNAQFKRLDEIVVTIQVESTGLAQVIAELEEQTGFKFSYNKGKISFKDVQLDIDRKDTALADVLKEISQKTSLKFVRVDNAIHITKKKSGDISVKEAPLTAEVIEVTGKVISDTDGMPIPGVTVRIEGTTRGTVTNIDGAYTIDVNEGETLVFSFVGFIEQKVTVGSQSTIDISLEEDLQSLDEVVVVGYAEQKKETIVGAVTQTDGEVLKRTGGVSNVGQALTGNLPGVITTSSVGTPGEEMPQIVIRGQNSWNGNSPLILVDGVERPEFFANMDINSVESISVLKDASATAVFGSRGANGVIIVTTKRGREGKAEITANISTTMKSVSKLPGKLDSYDAIGVRNMAIERELSLSPNSWDEMIPQAMREKYRFPANLEEMERYPNVDWQDVVFKDQAMAYNANVGVRGGTDFVKYFTSIDYQYEGDLFRKFETGRGYQAGFNFNRINFRSNLDFQLTPSTKLGVNLGGTYGVRQAPWAYDFPEGFWNSAYKSPPDAFMPRYADGAYGRYDPSDYAVQNSLLNLAASGVNYITTTSLSTNFLLEQDLGMVLKGLNFKGTLAVDNSFQETNKGINDLYNPPFTKWIDPFTGNPKYTNILDGNTRFDFVEAITWEDQAGSVNNNASRRRLFYQLQLNYAGNIEGKHNYSLMGLLNRQEDAIGSVIPSYREDWVFRATYDYKNKYMIEYNGAYNGSEKFSPENRFAFFSSGGLGWNISEENFMKNLSFVDRLKLRASYGEVGDDNIGGRFLFMDQWVYGNNSQMGVIGVSGENSPYTWYRQATVGNPNVHWETVYKYNAGLEFGFFHGLVNGSVDWFRDNRVDILMASGRSVPGYYGATAPAANLGRVETEGYELTVGLNHTFASGIRLWGDFSMTHAIDQVIDRDDPELRPDYQKSAGYQLGQYRSHISAGYYNTWDELYASPQHNTNDMAKLPGNYYIADFNGDGVIDSFDSAPYGYSGVPQNTYSTNLGVEYKGLSLYLQFYGVNNVTRDVYLTSLAGGLNLVYDEGTYWSKENTDPDSPMPRWRSQPSSYNSGPRYLYDGSYLRLKNAEIAYNFQSDWVRNMGLSNMRVYLNGNNLLLWTDMPDDRESNFGGPSYQGAYPTVRRINLGLNVTF</sequence>
<dbReference type="SUPFAM" id="SSF56935">
    <property type="entry name" value="Porins"/>
    <property type="match status" value="1"/>
</dbReference>